<dbReference type="NCBIfam" id="TIGR02836">
    <property type="entry name" value="spore_IV_A"/>
    <property type="match status" value="1"/>
</dbReference>
<dbReference type="Gene3D" id="3.40.50.300">
    <property type="entry name" value="P-loop containing nucleotide triphosphate hydrolases"/>
    <property type="match status" value="1"/>
</dbReference>
<dbReference type="GO" id="GO:0043934">
    <property type="term" value="P:sporulation"/>
    <property type="evidence" value="ECO:0007669"/>
    <property type="project" value="InterPro"/>
</dbReference>
<protein>
    <submittedName>
        <fullName evidence="4">Stage IV sporulation protein A</fullName>
    </submittedName>
</protein>
<feature type="domain" description="Stage IV sporulation protein A middle" evidence="2">
    <location>
        <begin position="238"/>
        <end position="414"/>
    </location>
</feature>
<dbReference type="Pfam" id="PF09547">
    <property type="entry name" value="SpoIVA_ATPase"/>
    <property type="match status" value="1"/>
</dbReference>
<proteinExistence type="predicted"/>
<reference evidence="4 5" key="1">
    <citation type="submission" date="2018-08" db="EMBL/GenBank/DDBJ databases">
        <title>A genome reference for cultivated species of the human gut microbiota.</title>
        <authorList>
            <person name="Zou Y."/>
            <person name="Xue W."/>
            <person name="Luo G."/>
        </authorList>
    </citation>
    <scope>NUCLEOTIDE SEQUENCE [LARGE SCALE GENOMIC DNA]</scope>
    <source>
        <strain evidence="4 5">AF22-21</strain>
    </source>
</reference>
<gene>
    <name evidence="4" type="primary">spoIVA</name>
    <name evidence="4" type="ORF">DWX94_10790</name>
</gene>
<evidence type="ECO:0000259" key="2">
    <source>
        <dbReference type="Pfam" id="PF20438"/>
    </source>
</evidence>
<comment type="caution">
    <text evidence="4">The sequence shown here is derived from an EMBL/GenBank/DDBJ whole genome shotgun (WGS) entry which is preliminary data.</text>
</comment>
<dbReference type="InterPro" id="IPR046841">
    <property type="entry name" value="SpoIVA_middle"/>
</dbReference>
<dbReference type="GO" id="GO:0005524">
    <property type="term" value="F:ATP binding"/>
    <property type="evidence" value="ECO:0007669"/>
    <property type="project" value="InterPro"/>
</dbReference>
<feature type="domain" description="Stage IV sporulation protein A ATPase" evidence="1">
    <location>
        <begin position="1"/>
        <end position="237"/>
    </location>
</feature>
<organism evidence="4 5">
    <name type="scientific">Coprococcus eutactus</name>
    <dbReference type="NCBI Taxonomy" id="33043"/>
    <lineage>
        <taxon>Bacteria</taxon>
        <taxon>Bacillati</taxon>
        <taxon>Bacillota</taxon>
        <taxon>Clostridia</taxon>
        <taxon>Lachnospirales</taxon>
        <taxon>Lachnospiraceae</taxon>
        <taxon>Coprococcus</taxon>
    </lineage>
</organism>
<evidence type="ECO:0000313" key="4">
    <source>
        <dbReference type="EMBL" id="RGS39586.1"/>
    </source>
</evidence>
<dbReference type="Proteomes" id="UP000283295">
    <property type="component" value="Unassembled WGS sequence"/>
</dbReference>
<dbReference type="PIRSF" id="PIRSF007466">
    <property type="entry name" value="SpoIVA"/>
    <property type="match status" value="1"/>
</dbReference>
<name>A0A3R6AQR6_9FIRM</name>
<dbReference type="EMBL" id="QRVK01000031">
    <property type="protein sequence ID" value="RGS39586.1"/>
    <property type="molecule type" value="Genomic_DNA"/>
</dbReference>
<evidence type="ECO:0000313" key="5">
    <source>
        <dbReference type="Proteomes" id="UP000283295"/>
    </source>
</evidence>
<dbReference type="SUPFAM" id="SSF52540">
    <property type="entry name" value="P-loop containing nucleoside triphosphate hydrolases"/>
    <property type="match status" value="1"/>
</dbReference>
<feature type="domain" description="Sporulation stage IV protein A C-terminal" evidence="3">
    <location>
        <begin position="415"/>
        <end position="488"/>
    </location>
</feature>
<accession>A0A3R6AQR6</accession>
<dbReference type="InterPro" id="IPR046840">
    <property type="entry name" value="SpoIVA_C"/>
</dbReference>
<dbReference type="Pfam" id="PF20439">
    <property type="entry name" value="SpoIVA_C"/>
    <property type="match status" value="1"/>
</dbReference>
<dbReference type="AlphaFoldDB" id="A0A3R6AQR6"/>
<dbReference type="OrthoDB" id="9761464at2"/>
<dbReference type="InterPro" id="IPR027417">
    <property type="entry name" value="P-loop_NTPase"/>
</dbReference>
<dbReference type="InterPro" id="IPR014201">
    <property type="entry name" value="Spore_IV_A"/>
</dbReference>
<dbReference type="Pfam" id="PF20438">
    <property type="entry name" value="SpoIVA_middle"/>
    <property type="match status" value="1"/>
</dbReference>
<dbReference type="GO" id="GO:0016887">
    <property type="term" value="F:ATP hydrolysis activity"/>
    <property type="evidence" value="ECO:0007669"/>
    <property type="project" value="InterPro"/>
</dbReference>
<evidence type="ECO:0000259" key="3">
    <source>
        <dbReference type="Pfam" id="PF20439"/>
    </source>
</evidence>
<evidence type="ECO:0000259" key="1">
    <source>
        <dbReference type="Pfam" id="PF09547"/>
    </source>
</evidence>
<dbReference type="InterPro" id="IPR046842">
    <property type="entry name" value="SpoIVA_ATPase"/>
</dbReference>
<sequence>MEEYQVYQDIKARTNGEIYIGVVGPVRTGKSTFIKRFMNQMVIPNISGENDRQLALDELPQSAAGKTIMTTEPKFIPKDAVSINVGENIDMKVKMIDCVGYVVKDAEGQFEDGKERMVRTPWYEYDIPFSKAAEIGTNKVITNHSTVGIVVTTDGSFGELPRESYIDAEKKTIEELKSLGKPFVVVLNTDKPSGNQARALAEEMSDTYGASVVPVNVEQLRDSDITYIFRELLMSFPVTAIYFDIPKWLEVVDDDNEVKNSIICDAVQINSVVNYLRDIDGIVFPENDHVKKYKCDNINMADGRINISVYIHSSYYYQMLSDMMGAEINNEYDFITELKTMSDNKRYCGNVMDALEQVNSNGYGLVMPEKNNIRLGTPEVIKTGGKFGVRITANAPSVNMIKANITTEIMPLVGSKEQADDLITYISDNSNGDDIWGVNIFGKTIEQLVDDGLNNKVSKIGAESQQKLQNTMEKIVNDGNGGMVCIII</sequence>
<dbReference type="CDD" id="cd00882">
    <property type="entry name" value="Ras_like_GTPase"/>
    <property type="match status" value="1"/>
</dbReference>